<dbReference type="AlphaFoldDB" id="A0A7C2B4C6"/>
<proteinExistence type="predicted"/>
<keyword evidence="1" id="KW-0812">Transmembrane</keyword>
<evidence type="ECO:0000313" key="2">
    <source>
        <dbReference type="EMBL" id="HEF64784.1"/>
    </source>
</evidence>
<evidence type="ECO:0008006" key="3">
    <source>
        <dbReference type="Google" id="ProtNLM"/>
    </source>
</evidence>
<dbReference type="EMBL" id="DSJL01000009">
    <property type="protein sequence ID" value="HEF64784.1"/>
    <property type="molecule type" value="Genomic_DNA"/>
</dbReference>
<dbReference type="SUPFAM" id="SSF50969">
    <property type="entry name" value="YVTN repeat-like/Quinoprotein amine dehydrogenase"/>
    <property type="match status" value="1"/>
</dbReference>
<protein>
    <recommendedName>
        <fullName evidence="3">Lipoprotein</fullName>
    </recommendedName>
</protein>
<sequence length="403" mass="43561">MSGRTPGHGERVLWRYFLPILAATLFGVLVSCRFQGIGPAAHPTALYSATALPSSTPASLDGMVSTPTPTSRRELLTRTVPEEALGDWTASPTVQPTAEDHSKIVAAECCGVFAWAGVDWLLVYDVEPRPGGWLVNVVSGERRWIAPRFGVPGADVIAVPDPISGRTTLFRWDGSSGGTIENGGAIVYPDATGRWIAWSVAEEYAVPSSAVSRISRVMVLDRASGEMHFVGRLRVSALAWSGVGSELLVVGETPEDSQAGLWVATPPSSGLHLVKEGRFFVNLRPVPGTRSVLVTQVLSGEPKDDGVWLIDLDRGALQHLPIETNYRVAQKSVWVLQWGEEHDRLIGYSLPDLEVCASAELGDQVLSDVWEIAPDGRWVAYWRTSDQRVVVEPLPGCHAVSQG</sequence>
<dbReference type="InterPro" id="IPR011044">
    <property type="entry name" value="Quino_amine_DH_bsu"/>
</dbReference>
<keyword evidence="1" id="KW-0472">Membrane</keyword>
<dbReference type="PROSITE" id="PS51257">
    <property type="entry name" value="PROKAR_LIPOPROTEIN"/>
    <property type="match status" value="1"/>
</dbReference>
<name>A0A7C2B4C6_THERO</name>
<comment type="caution">
    <text evidence="2">The sequence shown here is derived from an EMBL/GenBank/DDBJ whole genome shotgun (WGS) entry which is preliminary data.</text>
</comment>
<evidence type="ECO:0000256" key="1">
    <source>
        <dbReference type="SAM" id="Phobius"/>
    </source>
</evidence>
<gene>
    <name evidence="2" type="ORF">ENP47_04190</name>
</gene>
<feature type="transmembrane region" description="Helical" evidence="1">
    <location>
        <begin position="12"/>
        <end position="30"/>
    </location>
</feature>
<accession>A0A7C2B4C6</accession>
<keyword evidence="1" id="KW-1133">Transmembrane helix</keyword>
<reference evidence="2" key="1">
    <citation type="journal article" date="2020" name="mSystems">
        <title>Genome- and Community-Level Interaction Insights into Carbon Utilization and Element Cycling Functions of Hydrothermarchaeota in Hydrothermal Sediment.</title>
        <authorList>
            <person name="Zhou Z."/>
            <person name="Liu Y."/>
            <person name="Xu W."/>
            <person name="Pan J."/>
            <person name="Luo Z.H."/>
            <person name="Li M."/>
        </authorList>
    </citation>
    <scope>NUCLEOTIDE SEQUENCE [LARGE SCALE GENOMIC DNA]</scope>
    <source>
        <strain evidence="2">SpSt-222</strain>
    </source>
</reference>
<organism evidence="2">
    <name type="scientific">Thermomicrobium roseum</name>
    <dbReference type="NCBI Taxonomy" id="500"/>
    <lineage>
        <taxon>Bacteria</taxon>
        <taxon>Pseudomonadati</taxon>
        <taxon>Thermomicrobiota</taxon>
        <taxon>Thermomicrobia</taxon>
        <taxon>Thermomicrobiales</taxon>
        <taxon>Thermomicrobiaceae</taxon>
        <taxon>Thermomicrobium</taxon>
    </lineage>
</organism>